<dbReference type="PANTHER" id="PTHR42904:SF6">
    <property type="entry name" value="NAD-CAPPED RNA HYDROLASE NUDT12"/>
    <property type="match status" value="1"/>
</dbReference>
<evidence type="ECO:0000313" key="13">
    <source>
        <dbReference type="Proteomes" id="UP000587070"/>
    </source>
</evidence>
<keyword evidence="6 10" id="KW-0378">Hydrolase</keyword>
<dbReference type="GO" id="GO:0006742">
    <property type="term" value="P:NADP+ catabolic process"/>
    <property type="evidence" value="ECO:0007669"/>
    <property type="project" value="TreeGrafter"/>
</dbReference>
<dbReference type="GO" id="GO:0005829">
    <property type="term" value="C:cytosol"/>
    <property type="evidence" value="ECO:0007669"/>
    <property type="project" value="TreeGrafter"/>
</dbReference>
<evidence type="ECO:0000256" key="4">
    <source>
        <dbReference type="ARBA" id="ARBA00012381"/>
    </source>
</evidence>
<keyword evidence="7" id="KW-0460">Magnesium</keyword>
<name>A0A840GI98_RHOTE</name>
<proteinExistence type="inferred from homology"/>
<dbReference type="PANTHER" id="PTHR42904">
    <property type="entry name" value="NUDIX HYDROLASE, NUDC SUBFAMILY"/>
    <property type="match status" value="1"/>
</dbReference>
<dbReference type="CDD" id="cd03429">
    <property type="entry name" value="NUDIX_NADH_pyrophosphatase_Nudt13"/>
    <property type="match status" value="1"/>
</dbReference>
<gene>
    <name evidence="12" type="ORF">GGD90_002295</name>
</gene>
<dbReference type="PROSITE" id="PS00893">
    <property type="entry name" value="NUDIX_BOX"/>
    <property type="match status" value="1"/>
</dbReference>
<dbReference type="InterPro" id="IPR020084">
    <property type="entry name" value="NUDIX_hydrolase_CS"/>
</dbReference>
<evidence type="ECO:0000256" key="6">
    <source>
        <dbReference type="ARBA" id="ARBA00022801"/>
    </source>
</evidence>
<evidence type="ECO:0000256" key="8">
    <source>
        <dbReference type="ARBA" id="ARBA00023027"/>
    </source>
</evidence>
<dbReference type="Pfam" id="PF00293">
    <property type="entry name" value="NUDIX"/>
    <property type="match status" value="1"/>
</dbReference>
<dbReference type="Gene3D" id="3.90.79.10">
    <property type="entry name" value="Nucleoside Triphosphate Pyrophosphohydrolase"/>
    <property type="match status" value="1"/>
</dbReference>
<evidence type="ECO:0000256" key="2">
    <source>
        <dbReference type="ARBA" id="ARBA00001947"/>
    </source>
</evidence>
<evidence type="ECO:0000256" key="5">
    <source>
        <dbReference type="ARBA" id="ARBA00022723"/>
    </source>
</evidence>
<comment type="caution">
    <text evidence="12">The sequence shown here is derived from an EMBL/GenBank/DDBJ whole genome shotgun (WGS) entry which is preliminary data.</text>
</comment>
<comment type="catalytic activity">
    <reaction evidence="9">
        <text>a 5'-end NAD(+)-phospho-ribonucleoside in mRNA + H2O = a 5'-end phospho-adenosine-phospho-ribonucleoside in mRNA + beta-nicotinamide D-ribonucleotide + 2 H(+)</text>
        <dbReference type="Rhea" id="RHEA:60876"/>
        <dbReference type="Rhea" id="RHEA-COMP:15698"/>
        <dbReference type="Rhea" id="RHEA-COMP:15719"/>
        <dbReference type="ChEBI" id="CHEBI:14649"/>
        <dbReference type="ChEBI" id="CHEBI:15377"/>
        <dbReference type="ChEBI" id="CHEBI:15378"/>
        <dbReference type="ChEBI" id="CHEBI:144029"/>
        <dbReference type="ChEBI" id="CHEBI:144051"/>
    </reaction>
    <physiologicalReaction direction="left-to-right" evidence="9">
        <dbReference type="Rhea" id="RHEA:60877"/>
    </physiologicalReaction>
</comment>
<organism evidence="12 13">
    <name type="scientific">Rhodocyclus tenuis</name>
    <name type="common">Rhodospirillum tenue</name>
    <dbReference type="NCBI Taxonomy" id="1066"/>
    <lineage>
        <taxon>Bacteria</taxon>
        <taxon>Pseudomonadati</taxon>
        <taxon>Pseudomonadota</taxon>
        <taxon>Betaproteobacteria</taxon>
        <taxon>Rhodocyclales</taxon>
        <taxon>Rhodocyclaceae</taxon>
        <taxon>Rhodocyclus</taxon>
    </lineage>
</organism>
<evidence type="ECO:0000256" key="9">
    <source>
        <dbReference type="ARBA" id="ARBA00023679"/>
    </source>
</evidence>
<keyword evidence="5" id="KW-0479">Metal-binding</keyword>
<evidence type="ECO:0000256" key="10">
    <source>
        <dbReference type="RuleBase" id="RU003476"/>
    </source>
</evidence>
<dbReference type="RefSeq" id="WP_153116948.1">
    <property type="nucleotide sequence ID" value="NZ_JACIGE010000008.1"/>
</dbReference>
<dbReference type="InterPro" id="IPR015797">
    <property type="entry name" value="NUDIX_hydrolase-like_dom_sf"/>
</dbReference>
<dbReference type="PRINTS" id="PR00502">
    <property type="entry name" value="NUDIXFAMILY"/>
</dbReference>
<dbReference type="Proteomes" id="UP000587070">
    <property type="component" value="Unassembled WGS sequence"/>
</dbReference>
<evidence type="ECO:0000259" key="11">
    <source>
        <dbReference type="PROSITE" id="PS51462"/>
    </source>
</evidence>
<dbReference type="NCBIfam" id="NF001299">
    <property type="entry name" value="PRK00241.1"/>
    <property type="match status" value="1"/>
</dbReference>
<dbReference type="Pfam" id="PF09297">
    <property type="entry name" value="Zn_ribbon_NUD"/>
    <property type="match status" value="1"/>
</dbReference>
<protein>
    <recommendedName>
        <fullName evidence="4">NAD(+) diphosphatase</fullName>
        <ecNumber evidence="4">3.6.1.22</ecNumber>
    </recommendedName>
</protein>
<evidence type="ECO:0000256" key="7">
    <source>
        <dbReference type="ARBA" id="ARBA00022842"/>
    </source>
</evidence>
<dbReference type="InterPro" id="IPR000086">
    <property type="entry name" value="NUDIX_hydrolase_dom"/>
</dbReference>
<dbReference type="PROSITE" id="PS51462">
    <property type="entry name" value="NUDIX"/>
    <property type="match status" value="1"/>
</dbReference>
<dbReference type="InterPro" id="IPR015376">
    <property type="entry name" value="Znr_NADH_PPase"/>
</dbReference>
<accession>A0A840GI98</accession>
<dbReference type="AlphaFoldDB" id="A0A840GI98"/>
<dbReference type="Pfam" id="PF09296">
    <property type="entry name" value="NUDIX-like"/>
    <property type="match status" value="1"/>
</dbReference>
<dbReference type="InterPro" id="IPR049734">
    <property type="entry name" value="NudC-like_C"/>
</dbReference>
<evidence type="ECO:0000313" key="12">
    <source>
        <dbReference type="EMBL" id="MBB4247909.1"/>
    </source>
</evidence>
<dbReference type="EC" id="3.6.1.22" evidence="4"/>
<dbReference type="InterPro" id="IPR020476">
    <property type="entry name" value="Nudix_hydrolase"/>
</dbReference>
<comment type="cofactor">
    <cofactor evidence="2">
        <name>Zn(2+)</name>
        <dbReference type="ChEBI" id="CHEBI:29105"/>
    </cofactor>
</comment>
<dbReference type="InterPro" id="IPR015375">
    <property type="entry name" value="NADH_PPase-like_N"/>
</dbReference>
<sequence>MNESSYWLLRCENRIFAMDSQSPATLFPCAQAADFGSPAGALLVGEWQGRRCYAADVASAPAHLAGDWRTLRALFGQGGGEAFALAGRATQLLDWQNNHRFCGRCATPTIVRDGEPAMCCPRCGLLAYPRISPAVMVLISRGNELLLARSPNFRPGVFSALAGFVEAGETLEQCAVREVREEVGLEITNLRYFHSQSWPFPNSLMLAFFADYAGGVITPQASEIEAADWFAVDALPDLPDQLSIARQLIDAWCRERGGQGAS</sequence>
<dbReference type="GO" id="GO:0035529">
    <property type="term" value="F:NADH pyrophosphatase activity"/>
    <property type="evidence" value="ECO:0007669"/>
    <property type="project" value="TreeGrafter"/>
</dbReference>
<dbReference type="GO" id="GO:0046872">
    <property type="term" value="F:metal ion binding"/>
    <property type="evidence" value="ECO:0007669"/>
    <property type="project" value="UniProtKB-KW"/>
</dbReference>
<comment type="similarity">
    <text evidence="3">Belongs to the Nudix hydrolase family. NudC subfamily.</text>
</comment>
<keyword evidence="13" id="KW-1185">Reference proteome</keyword>
<dbReference type="SUPFAM" id="SSF55811">
    <property type="entry name" value="Nudix"/>
    <property type="match status" value="2"/>
</dbReference>
<dbReference type="Gene3D" id="3.90.79.20">
    <property type="match status" value="1"/>
</dbReference>
<dbReference type="EMBL" id="JACIGE010000008">
    <property type="protein sequence ID" value="MBB4247909.1"/>
    <property type="molecule type" value="Genomic_DNA"/>
</dbReference>
<reference evidence="12 13" key="1">
    <citation type="submission" date="2020-08" db="EMBL/GenBank/DDBJ databases">
        <title>Genome sequencing of Purple Non-Sulfur Bacteria from various extreme environments.</title>
        <authorList>
            <person name="Mayer M."/>
        </authorList>
    </citation>
    <scope>NUCLEOTIDE SEQUENCE [LARGE SCALE GENOMIC DNA]</scope>
    <source>
        <strain evidence="12 13">2761</strain>
    </source>
</reference>
<evidence type="ECO:0000256" key="3">
    <source>
        <dbReference type="ARBA" id="ARBA00009595"/>
    </source>
</evidence>
<dbReference type="GO" id="GO:0019677">
    <property type="term" value="P:NAD+ catabolic process"/>
    <property type="evidence" value="ECO:0007669"/>
    <property type="project" value="TreeGrafter"/>
</dbReference>
<dbReference type="OrthoDB" id="9791656at2"/>
<comment type="cofactor">
    <cofactor evidence="1">
        <name>Mg(2+)</name>
        <dbReference type="ChEBI" id="CHEBI:18420"/>
    </cofactor>
</comment>
<dbReference type="InterPro" id="IPR050241">
    <property type="entry name" value="NAD-cap_RNA_hydrolase_NudC"/>
</dbReference>
<evidence type="ECO:0000256" key="1">
    <source>
        <dbReference type="ARBA" id="ARBA00001946"/>
    </source>
</evidence>
<feature type="domain" description="Nudix hydrolase" evidence="11">
    <location>
        <begin position="129"/>
        <end position="255"/>
    </location>
</feature>
<keyword evidence="8" id="KW-0520">NAD</keyword>